<dbReference type="Proteomes" id="UP001279734">
    <property type="component" value="Unassembled WGS sequence"/>
</dbReference>
<sequence length="460" mass="50978">MSIPNNSRVAVHSKLTVVSSTPTEPGQAFPLSALDHAMGRHTLHIIFYYRSEQAGRIQFEPIRRSLSELLSLYPTVTGRLGRDGEGNWEVKCTDAGVRVLRAKVATTFDEWLRSADGEEEKDLAVWEDMPDDPCIWSPFRIQMNEFEGGGVAIALSCAHMLADPTFATLLIKSWTDAQRGEPIGHPPFIYPPALRSRPTSNATTKATAYYASKAKLEEPPPLNMATTTFNFSSSAIKRELSKIHAHCPEASPFDLLTALFWSRIHQTMAPKNDPKRSLSICTDFRKRLHAPLPYGYFGNTMLFSRLTLGAEELDGGDLGLVVRSVHSHTAGLEEEEFWSTINWFHSIKDEKGKFAPPFAMYGPELTCVDMEHLIAPSGPSGGAVEPLMYMAMFEKDVKPEHVSYLVGNVGGEGLILVMPSPEGGLARRVAVTLPEEQMVKLRENRAILSLEPTLILSRGR</sequence>
<dbReference type="InterPro" id="IPR050317">
    <property type="entry name" value="Plant_Fungal_Acyltransferase"/>
</dbReference>
<name>A0AAD3SFI2_NEPGR</name>
<gene>
    <name evidence="2" type="ORF">Nepgr_012316</name>
</gene>
<comment type="caution">
    <text evidence="2">The sequence shown here is derived from an EMBL/GenBank/DDBJ whole genome shotgun (WGS) entry which is preliminary data.</text>
</comment>
<dbReference type="PANTHER" id="PTHR31642">
    <property type="entry name" value="TRICHOTHECENE 3-O-ACETYLTRANSFERASE"/>
    <property type="match status" value="1"/>
</dbReference>
<dbReference type="Gene3D" id="3.30.559.10">
    <property type="entry name" value="Chloramphenicol acetyltransferase-like domain"/>
    <property type="match status" value="2"/>
</dbReference>
<keyword evidence="3" id="KW-1185">Reference proteome</keyword>
<protein>
    <submittedName>
        <fullName evidence="2">Uncharacterized protein</fullName>
    </submittedName>
</protein>
<dbReference type="EMBL" id="BSYO01000010">
    <property type="protein sequence ID" value="GMH10475.1"/>
    <property type="molecule type" value="Genomic_DNA"/>
</dbReference>
<proteinExistence type="inferred from homology"/>
<accession>A0AAD3SFI2</accession>
<dbReference type="Pfam" id="PF02458">
    <property type="entry name" value="Transferase"/>
    <property type="match status" value="1"/>
</dbReference>
<dbReference type="InterPro" id="IPR023213">
    <property type="entry name" value="CAT-like_dom_sf"/>
</dbReference>
<evidence type="ECO:0000256" key="1">
    <source>
        <dbReference type="ARBA" id="ARBA00009861"/>
    </source>
</evidence>
<evidence type="ECO:0000313" key="2">
    <source>
        <dbReference type="EMBL" id="GMH10475.1"/>
    </source>
</evidence>
<dbReference type="AlphaFoldDB" id="A0AAD3SFI2"/>
<evidence type="ECO:0000313" key="3">
    <source>
        <dbReference type="Proteomes" id="UP001279734"/>
    </source>
</evidence>
<dbReference type="PANTHER" id="PTHR31642:SF316">
    <property type="entry name" value="PROTEIN ECERIFERUM 26-LIKE"/>
    <property type="match status" value="1"/>
</dbReference>
<dbReference type="GO" id="GO:0016747">
    <property type="term" value="F:acyltransferase activity, transferring groups other than amino-acyl groups"/>
    <property type="evidence" value="ECO:0007669"/>
    <property type="project" value="TreeGrafter"/>
</dbReference>
<organism evidence="2 3">
    <name type="scientific">Nepenthes gracilis</name>
    <name type="common">Slender pitcher plant</name>
    <dbReference type="NCBI Taxonomy" id="150966"/>
    <lineage>
        <taxon>Eukaryota</taxon>
        <taxon>Viridiplantae</taxon>
        <taxon>Streptophyta</taxon>
        <taxon>Embryophyta</taxon>
        <taxon>Tracheophyta</taxon>
        <taxon>Spermatophyta</taxon>
        <taxon>Magnoliopsida</taxon>
        <taxon>eudicotyledons</taxon>
        <taxon>Gunneridae</taxon>
        <taxon>Pentapetalae</taxon>
        <taxon>Caryophyllales</taxon>
        <taxon>Nepenthaceae</taxon>
        <taxon>Nepenthes</taxon>
    </lineage>
</organism>
<reference evidence="2" key="1">
    <citation type="submission" date="2023-05" db="EMBL/GenBank/DDBJ databases">
        <title>Nepenthes gracilis genome sequencing.</title>
        <authorList>
            <person name="Fukushima K."/>
        </authorList>
    </citation>
    <scope>NUCLEOTIDE SEQUENCE</scope>
    <source>
        <strain evidence="2">SING2019-196</strain>
    </source>
</reference>
<comment type="similarity">
    <text evidence="1">Belongs to the plant acyltransferase family.</text>
</comment>